<reference evidence="1 2" key="1">
    <citation type="submission" date="2021-06" db="EMBL/GenBank/DDBJ databases">
        <authorList>
            <person name="Kallberg Y."/>
            <person name="Tangrot J."/>
            <person name="Rosling A."/>
        </authorList>
    </citation>
    <scope>NUCLEOTIDE SEQUENCE [LARGE SCALE GENOMIC DNA]</scope>
    <source>
        <strain evidence="1 2">120-4 pot B 10/14</strain>
    </source>
</reference>
<proteinExistence type="predicted"/>
<organism evidence="1 2">
    <name type="scientific">Gigaspora margarita</name>
    <dbReference type="NCBI Taxonomy" id="4874"/>
    <lineage>
        <taxon>Eukaryota</taxon>
        <taxon>Fungi</taxon>
        <taxon>Fungi incertae sedis</taxon>
        <taxon>Mucoromycota</taxon>
        <taxon>Glomeromycotina</taxon>
        <taxon>Glomeromycetes</taxon>
        <taxon>Diversisporales</taxon>
        <taxon>Gigasporaceae</taxon>
        <taxon>Gigaspora</taxon>
    </lineage>
</organism>
<protein>
    <submittedName>
        <fullName evidence="1">6090_t:CDS:1</fullName>
    </submittedName>
</protein>
<evidence type="ECO:0000313" key="2">
    <source>
        <dbReference type="Proteomes" id="UP000789901"/>
    </source>
</evidence>
<dbReference type="Proteomes" id="UP000789901">
    <property type="component" value="Unassembled WGS sequence"/>
</dbReference>
<comment type="caution">
    <text evidence="1">The sequence shown here is derived from an EMBL/GenBank/DDBJ whole genome shotgun (WGS) entry which is preliminary data.</text>
</comment>
<gene>
    <name evidence="1" type="ORF">GMARGA_LOCUS11576</name>
</gene>
<dbReference type="EMBL" id="CAJVQB010006814">
    <property type="protein sequence ID" value="CAG8691996.1"/>
    <property type="molecule type" value="Genomic_DNA"/>
</dbReference>
<keyword evidence="2" id="KW-1185">Reference proteome</keyword>
<accession>A0ABN7UWN9</accession>
<sequence length="113" mass="13197">MNPRSDILVCRTGRIEITISESQKKKIRITRNIGINKEYSPEKSTAYPVTTALIRKPQFLTKFFHASFTSYHLCITRIPKLDEQGNLPTKQPTRPNLIASYRFSDDLLFYWCQ</sequence>
<name>A0ABN7UWN9_GIGMA</name>
<evidence type="ECO:0000313" key="1">
    <source>
        <dbReference type="EMBL" id="CAG8691996.1"/>
    </source>
</evidence>